<protein>
    <submittedName>
        <fullName evidence="2">Uncharacterized protein</fullName>
    </submittedName>
</protein>
<evidence type="ECO:0000313" key="3">
    <source>
        <dbReference type="Proteomes" id="UP001605036"/>
    </source>
</evidence>
<name>A0ABD1ZRW0_9MARC</name>
<organism evidence="2 3">
    <name type="scientific">Riccia fluitans</name>
    <dbReference type="NCBI Taxonomy" id="41844"/>
    <lineage>
        <taxon>Eukaryota</taxon>
        <taxon>Viridiplantae</taxon>
        <taxon>Streptophyta</taxon>
        <taxon>Embryophyta</taxon>
        <taxon>Marchantiophyta</taxon>
        <taxon>Marchantiopsida</taxon>
        <taxon>Marchantiidae</taxon>
        <taxon>Marchantiales</taxon>
        <taxon>Ricciaceae</taxon>
        <taxon>Riccia</taxon>
    </lineage>
</organism>
<feature type="compositionally biased region" description="Basic residues" evidence="1">
    <location>
        <begin position="1"/>
        <end position="13"/>
    </location>
</feature>
<accession>A0ABD1ZRW0</accession>
<sequence>MGCGSKCRRKKQAAKNMQQGKGSKARSLARNQAQCADSEEQAEEIAIAEPMRNLRTTLAITYHVLEKHIDLTRAGERIADRGSV</sequence>
<reference evidence="2 3" key="1">
    <citation type="submission" date="2024-09" db="EMBL/GenBank/DDBJ databases">
        <title>Chromosome-scale assembly of Riccia fluitans.</title>
        <authorList>
            <person name="Paukszto L."/>
            <person name="Sawicki J."/>
            <person name="Karawczyk K."/>
            <person name="Piernik-Szablinska J."/>
            <person name="Szczecinska M."/>
            <person name="Mazdziarz M."/>
        </authorList>
    </citation>
    <scope>NUCLEOTIDE SEQUENCE [LARGE SCALE GENOMIC DNA]</scope>
    <source>
        <strain evidence="2">Rf_01</strain>
        <tissue evidence="2">Aerial parts of the thallus</tissue>
    </source>
</reference>
<dbReference type="EMBL" id="JBHFFA010000001">
    <property type="protein sequence ID" value="KAL2653481.1"/>
    <property type="molecule type" value="Genomic_DNA"/>
</dbReference>
<evidence type="ECO:0000256" key="1">
    <source>
        <dbReference type="SAM" id="MobiDB-lite"/>
    </source>
</evidence>
<dbReference type="Proteomes" id="UP001605036">
    <property type="component" value="Unassembled WGS sequence"/>
</dbReference>
<evidence type="ECO:0000313" key="2">
    <source>
        <dbReference type="EMBL" id="KAL2653481.1"/>
    </source>
</evidence>
<keyword evidence="3" id="KW-1185">Reference proteome</keyword>
<feature type="region of interest" description="Disordered" evidence="1">
    <location>
        <begin position="1"/>
        <end position="35"/>
    </location>
</feature>
<gene>
    <name evidence="2" type="ORF">R1flu_021609</name>
</gene>
<dbReference type="AlphaFoldDB" id="A0ABD1ZRW0"/>
<comment type="caution">
    <text evidence="2">The sequence shown here is derived from an EMBL/GenBank/DDBJ whole genome shotgun (WGS) entry which is preliminary data.</text>
</comment>
<proteinExistence type="predicted"/>